<protein>
    <submittedName>
        <fullName evidence="2">Uncharacterized protein</fullName>
    </submittedName>
</protein>
<evidence type="ECO:0000256" key="1">
    <source>
        <dbReference type="SAM" id="MobiDB-lite"/>
    </source>
</evidence>
<organism evidence="2 3">
    <name type="scientific">Microbacterium mangrovi</name>
    <dbReference type="NCBI Taxonomy" id="1348253"/>
    <lineage>
        <taxon>Bacteria</taxon>
        <taxon>Bacillati</taxon>
        <taxon>Actinomycetota</taxon>
        <taxon>Actinomycetes</taxon>
        <taxon>Micrococcales</taxon>
        <taxon>Microbacteriaceae</taxon>
        <taxon>Microbacterium</taxon>
    </lineage>
</organism>
<dbReference type="STRING" id="1348253.LK09_15145"/>
<comment type="caution">
    <text evidence="2">The sequence shown here is derived from an EMBL/GenBank/DDBJ whole genome shotgun (WGS) entry which is preliminary data.</text>
</comment>
<sequence>MAGIGSTSRHATCASTAEPPEPNPPAYARVDIDRYVVLLDGPVGYVEVVPPVIVCYAGHPFPVAVEIAQVHDFDIAVRTVREHARRARRTPASDTLRATPRPENRT</sequence>
<evidence type="ECO:0000313" key="3">
    <source>
        <dbReference type="Proteomes" id="UP000031030"/>
    </source>
</evidence>
<dbReference type="Proteomes" id="UP000031030">
    <property type="component" value="Unassembled WGS sequence"/>
</dbReference>
<accession>A0A0B2A437</accession>
<feature type="region of interest" description="Disordered" evidence="1">
    <location>
        <begin position="82"/>
        <end position="106"/>
    </location>
</feature>
<evidence type="ECO:0000313" key="2">
    <source>
        <dbReference type="EMBL" id="KHK96333.1"/>
    </source>
</evidence>
<reference evidence="2 3" key="1">
    <citation type="submission" date="2014-11" db="EMBL/GenBank/DDBJ databases">
        <title>Genome sequence of Microbacterium mangrovi MUSC 115(T).</title>
        <authorList>
            <person name="Lee L.-H."/>
        </authorList>
    </citation>
    <scope>NUCLEOTIDE SEQUENCE [LARGE SCALE GENOMIC DNA]</scope>
    <source>
        <strain evidence="2 3">MUSC 115</strain>
    </source>
</reference>
<dbReference type="RefSeq" id="WP_039401329.1">
    <property type="nucleotide sequence ID" value="NZ_JTDK01000015.1"/>
</dbReference>
<feature type="region of interest" description="Disordered" evidence="1">
    <location>
        <begin position="1"/>
        <end position="27"/>
    </location>
</feature>
<dbReference type="AlphaFoldDB" id="A0A0B2A437"/>
<name>A0A0B2A437_9MICO</name>
<keyword evidence="3" id="KW-1185">Reference proteome</keyword>
<feature type="compositionally biased region" description="Polar residues" evidence="1">
    <location>
        <begin position="1"/>
        <end position="15"/>
    </location>
</feature>
<proteinExistence type="predicted"/>
<gene>
    <name evidence="2" type="ORF">LK09_15145</name>
</gene>
<dbReference type="EMBL" id="JTDK01000015">
    <property type="protein sequence ID" value="KHK96333.1"/>
    <property type="molecule type" value="Genomic_DNA"/>
</dbReference>